<dbReference type="InterPro" id="IPR036638">
    <property type="entry name" value="HLH_DNA-bd_sf"/>
</dbReference>
<dbReference type="GO" id="GO:0046983">
    <property type="term" value="F:protein dimerization activity"/>
    <property type="evidence" value="ECO:0007669"/>
    <property type="project" value="InterPro"/>
</dbReference>
<feature type="domain" description="BHLH" evidence="7">
    <location>
        <begin position="85"/>
        <end position="134"/>
    </location>
</feature>
<evidence type="ECO:0000259" key="7">
    <source>
        <dbReference type="PROSITE" id="PS50888"/>
    </source>
</evidence>
<dbReference type="Gene3D" id="4.10.280.10">
    <property type="entry name" value="Helix-loop-helix DNA-binding domain"/>
    <property type="match status" value="1"/>
</dbReference>
<evidence type="ECO:0000256" key="3">
    <source>
        <dbReference type="ARBA" id="ARBA00023125"/>
    </source>
</evidence>
<feature type="chain" id="PRO_5035429286" evidence="6">
    <location>
        <begin position="18"/>
        <end position="270"/>
    </location>
</feature>
<evidence type="ECO:0000313" key="8">
    <source>
        <dbReference type="Proteomes" id="UP000504604"/>
    </source>
</evidence>
<dbReference type="GeneID" id="105178253"/>
<dbReference type="PROSITE" id="PS50888">
    <property type="entry name" value="BHLH"/>
    <property type="match status" value="1"/>
</dbReference>
<dbReference type="InterPro" id="IPR011598">
    <property type="entry name" value="bHLH_dom"/>
</dbReference>
<dbReference type="PANTHER" id="PTHR45844:SF16">
    <property type="entry name" value="TRANSCRIPTION FACTOR BHLH30-LIKE"/>
    <property type="match status" value="1"/>
</dbReference>
<name>A0A8M8VEQ3_SESIN</name>
<dbReference type="PANTHER" id="PTHR45844">
    <property type="entry name" value="TRANSCRIPTION FACTOR BHLH30"/>
    <property type="match status" value="1"/>
</dbReference>
<evidence type="ECO:0000256" key="6">
    <source>
        <dbReference type="SAM" id="SignalP"/>
    </source>
</evidence>
<feature type="signal peptide" evidence="6">
    <location>
        <begin position="1"/>
        <end position="17"/>
    </location>
</feature>
<proteinExistence type="predicted"/>
<dbReference type="SMART" id="SM00353">
    <property type="entry name" value="HLH"/>
    <property type="match status" value="1"/>
</dbReference>
<dbReference type="SUPFAM" id="SSF47459">
    <property type="entry name" value="HLH, helix-loop-helix DNA-binding domain"/>
    <property type="match status" value="1"/>
</dbReference>
<keyword evidence="5" id="KW-0539">Nucleus</keyword>
<evidence type="ECO:0000256" key="2">
    <source>
        <dbReference type="ARBA" id="ARBA00023015"/>
    </source>
</evidence>
<keyword evidence="6" id="KW-0732">Signal</keyword>
<evidence type="ECO:0000313" key="9">
    <source>
        <dbReference type="RefSeq" id="XP_020554626.1"/>
    </source>
</evidence>
<reference evidence="9" key="1">
    <citation type="submission" date="2025-08" db="UniProtKB">
        <authorList>
            <consortium name="RefSeq"/>
        </authorList>
    </citation>
    <scope>IDENTIFICATION</scope>
</reference>
<accession>A0A8M8VEQ3</accession>
<protein>
    <submittedName>
        <fullName evidence="9">Transcription factor bHLH131-like isoform X1</fullName>
    </submittedName>
</protein>
<dbReference type="Pfam" id="PF00010">
    <property type="entry name" value="HLH"/>
    <property type="match status" value="1"/>
</dbReference>
<dbReference type="OrthoDB" id="690068at2759"/>
<evidence type="ECO:0000256" key="5">
    <source>
        <dbReference type="ARBA" id="ARBA00023242"/>
    </source>
</evidence>
<evidence type="ECO:0000256" key="1">
    <source>
        <dbReference type="ARBA" id="ARBA00004123"/>
    </source>
</evidence>
<comment type="subcellular location">
    <subcellularLocation>
        <location evidence="1">Nucleus</location>
    </subcellularLocation>
</comment>
<keyword evidence="2" id="KW-0805">Transcription regulation</keyword>
<dbReference type="GO" id="GO:0003700">
    <property type="term" value="F:DNA-binding transcription factor activity"/>
    <property type="evidence" value="ECO:0007669"/>
    <property type="project" value="InterPro"/>
</dbReference>
<evidence type="ECO:0000256" key="4">
    <source>
        <dbReference type="ARBA" id="ARBA00023163"/>
    </source>
</evidence>
<sequence length="270" mass="29421">MLSCVCVSLTFSHHICSLLVFLSVKKQSGKNTIKMFSINQSLYEAGSCSDSYAILQGMLSSSQADTDQNPNLISPSFMAEAKAAAASNSHKEAERRRRKRINGHIATLKSILPNTIKTDKASLLGETVRLVKELKKTTSELTAIDAETNGELSTSLTLMFPSETDDLNVCHCENSGLIRAAFSCDDRPEMIPELIQALKSAEAKVVRAEMSTVGGRTKSVVWVKLLTGESDAGLGRLRRELKKVVMEKSISLAGSGQGLPGNKRPRYYHL</sequence>
<dbReference type="Proteomes" id="UP000504604">
    <property type="component" value="Linkage group LG15"/>
</dbReference>
<dbReference type="GO" id="GO:0005634">
    <property type="term" value="C:nucleus"/>
    <property type="evidence" value="ECO:0007669"/>
    <property type="project" value="UniProtKB-SubCell"/>
</dbReference>
<organism evidence="8 9">
    <name type="scientific">Sesamum indicum</name>
    <name type="common">Oriental sesame</name>
    <name type="synonym">Sesamum orientale</name>
    <dbReference type="NCBI Taxonomy" id="4182"/>
    <lineage>
        <taxon>Eukaryota</taxon>
        <taxon>Viridiplantae</taxon>
        <taxon>Streptophyta</taxon>
        <taxon>Embryophyta</taxon>
        <taxon>Tracheophyta</taxon>
        <taxon>Spermatophyta</taxon>
        <taxon>Magnoliopsida</taxon>
        <taxon>eudicotyledons</taxon>
        <taxon>Gunneridae</taxon>
        <taxon>Pentapetalae</taxon>
        <taxon>asterids</taxon>
        <taxon>lamiids</taxon>
        <taxon>Lamiales</taxon>
        <taxon>Pedaliaceae</taxon>
        <taxon>Sesamum</taxon>
    </lineage>
</organism>
<gene>
    <name evidence="9" type="primary">LOC105178253</name>
</gene>
<keyword evidence="4" id="KW-0804">Transcription</keyword>
<dbReference type="GO" id="GO:0003677">
    <property type="term" value="F:DNA binding"/>
    <property type="evidence" value="ECO:0007669"/>
    <property type="project" value="UniProtKB-KW"/>
</dbReference>
<keyword evidence="8" id="KW-1185">Reference proteome</keyword>
<dbReference type="AlphaFoldDB" id="A0A8M8VEQ3"/>
<dbReference type="RefSeq" id="XP_020554626.1">
    <property type="nucleotide sequence ID" value="XM_020698967.1"/>
</dbReference>
<dbReference type="InterPro" id="IPR045847">
    <property type="entry name" value="AIG1-like"/>
</dbReference>
<keyword evidence="3" id="KW-0238">DNA-binding</keyword>